<dbReference type="InterPro" id="IPR039420">
    <property type="entry name" value="WalR-like"/>
</dbReference>
<dbReference type="InterPro" id="IPR001789">
    <property type="entry name" value="Sig_transdc_resp-reg_receiver"/>
</dbReference>
<dbReference type="GO" id="GO:0000976">
    <property type="term" value="F:transcription cis-regulatory region binding"/>
    <property type="evidence" value="ECO:0007669"/>
    <property type="project" value="TreeGrafter"/>
</dbReference>
<keyword evidence="9" id="KW-1185">Reference proteome</keyword>
<accession>A0A7D3Y0W1</accession>
<evidence type="ECO:0000259" key="7">
    <source>
        <dbReference type="PROSITE" id="PS50110"/>
    </source>
</evidence>
<gene>
    <name evidence="8" type="ORF">GXN76_10145</name>
</gene>
<sequence>MRIRVVDDDRCLLDVMMPGLNGRKVLQRLVTEKRDLPVVLLTARAEIQVRVEGLKDGADTYMTKPFESAELIARINAVLRRSARSKTLSRDGVAVDLREGPCDKWQGSGSTPDRI</sequence>
<dbReference type="AlphaFoldDB" id="A0A7D3Y0W1"/>
<dbReference type="GO" id="GO:0005829">
    <property type="term" value="C:cytosol"/>
    <property type="evidence" value="ECO:0007669"/>
    <property type="project" value="TreeGrafter"/>
</dbReference>
<evidence type="ECO:0000256" key="5">
    <source>
        <dbReference type="ARBA" id="ARBA00023163"/>
    </source>
</evidence>
<dbReference type="RefSeq" id="WP_173222843.1">
    <property type="nucleotide sequence ID" value="NZ_CP048104.1"/>
</dbReference>
<dbReference type="Pfam" id="PF00072">
    <property type="entry name" value="Response_reg"/>
    <property type="match status" value="1"/>
</dbReference>
<protein>
    <submittedName>
        <fullName evidence="8">Response regulator</fullName>
    </submittedName>
</protein>
<keyword evidence="3" id="KW-0805">Transcription regulation</keyword>
<dbReference type="Gene3D" id="3.40.50.2300">
    <property type="match status" value="1"/>
</dbReference>
<dbReference type="SMART" id="SM00448">
    <property type="entry name" value="REC"/>
    <property type="match status" value="1"/>
</dbReference>
<reference evidence="8 9" key="1">
    <citation type="submission" date="2020-01" db="EMBL/GenBank/DDBJ databases">
        <authorList>
            <person name="Gulvik C.A."/>
            <person name="Batra D.G."/>
        </authorList>
    </citation>
    <scope>NUCLEOTIDE SEQUENCE [LARGE SCALE GENOMIC DNA]</scope>
    <source>
        <strain evidence="8 9">W9323</strain>
    </source>
</reference>
<feature type="modified residue" description="4-aspartylphosphate" evidence="6">
    <location>
        <position position="14"/>
    </location>
</feature>
<dbReference type="GO" id="GO:0000156">
    <property type="term" value="F:phosphorelay response regulator activity"/>
    <property type="evidence" value="ECO:0007669"/>
    <property type="project" value="TreeGrafter"/>
</dbReference>
<evidence type="ECO:0000313" key="8">
    <source>
        <dbReference type="EMBL" id="QKG84800.1"/>
    </source>
</evidence>
<evidence type="ECO:0000313" key="9">
    <source>
        <dbReference type="Proteomes" id="UP000503088"/>
    </source>
</evidence>
<keyword evidence="1 6" id="KW-0597">Phosphoprotein</keyword>
<keyword evidence="5" id="KW-0804">Transcription</keyword>
<keyword evidence="2" id="KW-0902">Two-component regulatory system</keyword>
<evidence type="ECO:0000256" key="2">
    <source>
        <dbReference type="ARBA" id="ARBA00023012"/>
    </source>
</evidence>
<dbReference type="PANTHER" id="PTHR48111:SF1">
    <property type="entry name" value="TWO-COMPONENT RESPONSE REGULATOR ORR33"/>
    <property type="match status" value="1"/>
</dbReference>
<dbReference type="PANTHER" id="PTHR48111">
    <property type="entry name" value="REGULATOR OF RPOS"/>
    <property type="match status" value="1"/>
</dbReference>
<dbReference type="GO" id="GO:0006355">
    <property type="term" value="P:regulation of DNA-templated transcription"/>
    <property type="evidence" value="ECO:0007669"/>
    <property type="project" value="TreeGrafter"/>
</dbReference>
<dbReference type="Proteomes" id="UP000503088">
    <property type="component" value="Chromosome"/>
</dbReference>
<keyword evidence="4" id="KW-0238">DNA-binding</keyword>
<dbReference type="EMBL" id="CP048104">
    <property type="protein sequence ID" value="QKG84800.1"/>
    <property type="molecule type" value="Genomic_DNA"/>
</dbReference>
<organism evidence="8 9">
    <name type="scientific">Kroppenstedtia pulmonis</name>
    <dbReference type="NCBI Taxonomy" id="1380685"/>
    <lineage>
        <taxon>Bacteria</taxon>
        <taxon>Bacillati</taxon>
        <taxon>Bacillota</taxon>
        <taxon>Bacilli</taxon>
        <taxon>Bacillales</taxon>
        <taxon>Thermoactinomycetaceae</taxon>
        <taxon>Kroppenstedtia</taxon>
    </lineage>
</organism>
<name>A0A7D3Y0W1_9BACL</name>
<evidence type="ECO:0000256" key="6">
    <source>
        <dbReference type="PROSITE-ProRule" id="PRU00169"/>
    </source>
</evidence>
<evidence type="ECO:0000256" key="4">
    <source>
        <dbReference type="ARBA" id="ARBA00023125"/>
    </source>
</evidence>
<dbReference type="InterPro" id="IPR011006">
    <property type="entry name" value="CheY-like_superfamily"/>
</dbReference>
<evidence type="ECO:0000256" key="3">
    <source>
        <dbReference type="ARBA" id="ARBA00023015"/>
    </source>
</evidence>
<proteinExistence type="predicted"/>
<dbReference type="KEGG" id="kpul:GXN76_10145"/>
<evidence type="ECO:0000256" key="1">
    <source>
        <dbReference type="ARBA" id="ARBA00022553"/>
    </source>
</evidence>
<dbReference type="SUPFAM" id="SSF52172">
    <property type="entry name" value="CheY-like"/>
    <property type="match status" value="1"/>
</dbReference>
<dbReference type="PROSITE" id="PS50110">
    <property type="entry name" value="RESPONSE_REGULATORY"/>
    <property type="match status" value="1"/>
</dbReference>
<dbReference type="GO" id="GO:0032993">
    <property type="term" value="C:protein-DNA complex"/>
    <property type="evidence" value="ECO:0007669"/>
    <property type="project" value="TreeGrafter"/>
</dbReference>
<feature type="domain" description="Response regulatory" evidence="7">
    <location>
        <begin position="1"/>
        <end position="79"/>
    </location>
</feature>